<dbReference type="Proteomes" id="UP000319619">
    <property type="component" value="Unassembled WGS sequence"/>
</dbReference>
<reference evidence="2 3" key="1">
    <citation type="submission" date="2017-06" db="EMBL/GenBank/DDBJ databases">
        <title>Novel microbial phyla capable of carbon fixation and sulfur reduction in deep-sea sediments.</title>
        <authorList>
            <person name="Huang J."/>
            <person name="Baker B."/>
            <person name="Wang Y."/>
        </authorList>
    </citation>
    <scope>NUCLEOTIDE SEQUENCE [LARGE SCALE GENOMIC DNA]</scope>
    <source>
        <strain evidence="2">B3_LCP</strain>
    </source>
</reference>
<feature type="signal peptide" evidence="1">
    <location>
        <begin position="1"/>
        <end position="22"/>
    </location>
</feature>
<dbReference type="AlphaFoldDB" id="A0A532V3C1"/>
<evidence type="ECO:0000256" key="1">
    <source>
        <dbReference type="SAM" id="SignalP"/>
    </source>
</evidence>
<gene>
    <name evidence="2" type="ORF">CEE37_03870</name>
</gene>
<organism evidence="2 3">
    <name type="scientific">candidate division LCP-89 bacterium B3_LCP</name>
    <dbReference type="NCBI Taxonomy" id="2012998"/>
    <lineage>
        <taxon>Bacteria</taxon>
        <taxon>Pseudomonadati</taxon>
        <taxon>Bacteria division LCP-89</taxon>
    </lineage>
</organism>
<dbReference type="InterPro" id="IPR019734">
    <property type="entry name" value="TPR_rpt"/>
</dbReference>
<accession>A0A532V3C1</accession>
<evidence type="ECO:0008006" key="4">
    <source>
        <dbReference type="Google" id="ProtNLM"/>
    </source>
</evidence>
<evidence type="ECO:0000313" key="3">
    <source>
        <dbReference type="Proteomes" id="UP000319619"/>
    </source>
</evidence>
<dbReference type="InterPro" id="IPR011990">
    <property type="entry name" value="TPR-like_helical_dom_sf"/>
</dbReference>
<comment type="caution">
    <text evidence="2">The sequence shown here is derived from an EMBL/GenBank/DDBJ whole genome shotgun (WGS) entry which is preliminary data.</text>
</comment>
<feature type="chain" id="PRO_5022090337" description="Outer membrane lipoprotein BamD-like domain-containing protein" evidence="1">
    <location>
        <begin position="23"/>
        <end position="629"/>
    </location>
</feature>
<keyword evidence="1" id="KW-0732">Signal</keyword>
<dbReference type="Pfam" id="PF13174">
    <property type="entry name" value="TPR_6"/>
    <property type="match status" value="2"/>
</dbReference>
<dbReference type="Gene3D" id="1.25.40.10">
    <property type="entry name" value="Tetratricopeptide repeat domain"/>
    <property type="match status" value="4"/>
</dbReference>
<protein>
    <recommendedName>
        <fullName evidence="4">Outer membrane lipoprotein BamD-like domain-containing protein</fullName>
    </recommendedName>
</protein>
<sequence length="629" mass="71859">MINRFFTYICLSLLLMIGTGQAQVFDFPPSVPLDLRTAVDNEARQLQRQASLHENRGRYQEALDIYLDLHQRHPGYTPFYEGAIRGYINLQKFDQGLVWVDSLREVMQGSTKFSDLTVAERVRLANYIVDGGRFCGKLGRREEALGRWEEVYLIPQVGSNPFFRLFSAMIDIRYLDGMDEMTKRAREVTGIPSLLSASLANFWANRGQLDRAIGEWLWLMEVQPRQSRSVKNQILNLPDDENTRNQVEESLMKALSREAIKIHVVELLADFYFRNRQWEAAHEYFRIADQLGGKEGDALVTFAENLINENRPELALQVLDDLNQTYPQLVNQPRISLARGRALEATGAYTSADSIYNLITTSEGLHSVQGQDALLKQAQMRLDILRQPEEARQLLEDGLKRIPRMRNRGEVLLLIGDTYIAERKLDKARETYLATAQEQGKGYVEIRSRALVNAAKVDFYLNENDQAIEKLKKATMQSPSGILTNDALYMLQLLRNGETDTTGLQLIAQAELERRLTNTTKAESLYTAAAQSAKSHDIILRSLWNLAEIQREDGEYLSALEVLESSASRFPKSLEAPRILLEMGDIYQNNLLDTEAALEKYEKILIDYPQSLLVEEARRRIRKIEATET</sequence>
<proteinExistence type="predicted"/>
<name>A0A532V3C1_UNCL8</name>
<evidence type="ECO:0000313" key="2">
    <source>
        <dbReference type="EMBL" id="TKJ41714.1"/>
    </source>
</evidence>
<dbReference type="EMBL" id="NJBN01000002">
    <property type="protein sequence ID" value="TKJ41714.1"/>
    <property type="molecule type" value="Genomic_DNA"/>
</dbReference>
<dbReference type="SMART" id="SM00028">
    <property type="entry name" value="TPR"/>
    <property type="match status" value="4"/>
</dbReference>
<dbReference type="SUPFAM" id="SSF48452">
    <property type="entry name" value="TPR-like"/>
    <property type="match status" value="2"/>
</dbReference>